<dbReference type="EMBL" id="FOEN01000002">
    <property type="protein sequence ID" value="SEP78168.1"/>
    <property type="molecule type" value="Genomic_DNA"/>
</dbReference>
<dbReference type="STRING" id="89093.SAMN04488558_10231"/>
<dbReference type="InterPro" id="IPR039424">
    <property type="entry name" value="SBP_5"/>
</dbReference>
<keyword evidence="4 6" id="KW-0732">Signal</keyword>
<dbReference type="SUPFAM" id="SSF53850">
    <property type="entry name" value="Periplasmic binding protein-like II"/>
    <property type="match status" value="1"/>
</dbReference>
<dbReference type="GO" id="GO:0015833">
    <property type="term" value="P:peptide transport"/>
    <property type="evidence" value="ECO:0007669"/>
    <property type="project" value="UniProtKB-KW"/>
</dbReference>
<dbReference type="Gene3D" id="3.40.190.10">
    <property type="entry name" value="Periplasmic binding protein-like II"/>
    <property type="match status" value="1"/>
</dbReference>
<protein>
    <submittedName>
        <fullName evidence="8">Oligopeptide transport system substrate-binding protein</fullName>
    </submittedName>
</protein>
<keyword evidence="9" id="KW-1185">Reference proteome</keyword>
<dbReference type="InterPro" id="IPR030678">
    <property type="entry name" value="Peptide/Ni-bd"/>
</dbReference>
<comment type="similarity">
    <text evidence="2">Belongs to the bacterial solute-binding protein 5 family.</text>
</comment>
<dbReference type="Pfam" id="PF00496">
    <property type="entry name" value="SBP_bac_5"/>
    <property type="match status" value="1"/>
</dbReference>
<dbReference type="PANTHER" id="PTHR30290:SF79">
    <property type="entry name" value="DIPEPTIDE-BINDING PROTEIN DPPE"/>
    <property type="match status" value="1"/>
</dbReference>
<dbReference type="GO" id="GO:0043190">
    <property type="term" value="C:ATP-binding cassette (ABC) transporter complex"/>
    <property type="evidence" value="ECO:0007669"/>
    <property type="project" value="InterPro"/>
</dbReference>
<proteinExistence type="inferred from homology"/>
<feature type="signal peptide" evidence="6">
    <location>
        <begin position="1"/>
        <end position="26"/>
    </location>
</feature>
<dbReference type="FunFam" id="3.90.76.10:FF:000001">
    <property type="entry name" value="Oligopeptide ABC transporter substrate-binding protein"/>
    <property type="match status" value="1"/>
</dbReference>
<comment type="subcellular location">
    <subcellularLocation>
        <location evidence="1">Cell envelope</location>
    </subcellularLocation>
</comment>
<dbReference type="PIRSF" id="PIRSF002741">
    <property type="entry name" value="MppA"/>
    <property type="match status" value="1"/>
</dbReference>
<evidence type="ECO:0000256" key="5">
    <source>
        <dbReference type="ARBA" id="ARBA00022856"/>
    </source>
</evidence>
<dbReference type="AlphaFoldDB" id="A0A1H9AQG9"/>
<gene>
    <name evidence="8" type="ORF">SAMN04488558_10231</name>
</gene>
<dbReference type="RefSeq" id="WP_092570365.1">
    <property type="nucleotide sequence ID" value="NZ_FOEN01000002.1"/>
</dbReference>
<dbReference type="InterPro" id="IPR000914">
    <property type="entry name" value="SBP_5_dom"/>
</dbReference>
<evidence type="ECO:0000256" key="1">
    <source>
        <dbReference type="ARBA" id="ARBA00004196"/>
    </source>
</evidence>
<evidence type="ECO:0000313" key="8">
    <source>
        <dbReference type="EMBL" id="SEP78168.1"/>
    </source>
</evidence>
<feature type="chain" id="PRO_5011623079" evidence="6">
    <location>
        <begin position="27"/>
        <end position="532"/>
    </location>
</feature>
<dbReference type="Gene3D" id="3.10.105.10">
    <property type="entry name" value="Dipeptide-binding Protein, Domain 3"/>
    <property type="match status" value="1"/>
</dbReference>
<dbReference type="GO" id="GO:0030288">
    <property type="term" value="C:outer membrane-bounded periplasmic space"/>
    <property type="evidence" value="ECO:0007669"/>
    <property type="project" value="UniProtKB-ARBA"/>
</dbReference>
<dbReference type="OrthoDB" id="9801912at2"/>
<dbReference type="FunFam" id="3.10.105.10:FF:000001">
    <property type="entry name" value="Oligopeptide ABC transporter, oligopeptide-binding protein"/>
    <property type="match status" value="1"/>
</dbReference>
<evidence type="ECO:0000256" key="6">
    <source>
        <dbReference type="SAM" id="SignalP"/>
    </source>
</evidence>
<keyword evidence="5" id="KW-0571">Peptide transport</keyword>
<sequence length="532" mass="59778">MNKISKIISIIALLTSLILSPLTSFAQEKVLNLAISAEPPTIDPSLSTDTTSGSIIDNVFENLTEITPDQEVVPGVAESWEISEDGLVYTFHLRKEAQWSNGDPVTAHDFEFAWKRMLDPDTASPRANLYYDIKGAEAFNTGQGKVEDVAIKALDDNTLEVTLNSPVAYFLELINHYAFAPVNQKVVEANPDWALEAGPDYVTNGPFVLSQWNHQSDYTLEKSSTYWDKDQVHLDQVNVKIIESEATASSEFQAGSIDFLGAPYGSISLDSVPIFKDQGILNKKAFSGIYWYKLNTTDPVIANVNIRKALALAINRQALIENITYGNNQPALGLVPTTIPGFEEDRQYLKDADFKQAKEYLNKGLEELGMKSPEELNLKISINTSEAHSAIAQFIQETWKQELGIQTEIDNTEWQVYLDKIDTLDYQIGRMGWSGDYNDAASFLEMYKTADTPNNSTGWENNDFKEKLNQARLELDPAKRTEVLKEAEAIMMEEMPVIPIYYNESIFVQKDNLVNMKPDAIGRYNLKYVDLK</sequence>
<evidence type="ECO:0000313" key="9">
    <source>
        <dbReference type="Proteomes" id="UP000198833"/>
    </source>
</evidence>
<keyword evidence="5" id="KW-0653">Protein transport</keyword>
<evidence type="ECO:0000256" key="2">
    <source>
        <dbReference type="ARBA" id="ARBA00005695"/>
    </source>
</evidence>
<reference evidence="8 9" key="1">
    <citation type="submission" date="2016-10" db="EMBL/GenBank/DDBJ databases">
        <authorList>
            <person name="de Groot N.N."/>
        </authorList>
    </citation>
    <scope>NUCLEOTIDE SEQUENCE [LARGE SCALE GENOMIC DNA]</scope>
    <source>
        <strain evidence="8 9">DSM 15695</strain>
    </source>
</reference>
<accession>A0A1H9AQG9</accession>
<dbReference type="CDD" id="cd08504">
    <property type="entry name" value="PBP2_OppA"/>
    <property type="match status" value="1"/>
</dbReference>
<dbReference type="GO" id="GO:1904680">
    <property type="term" value="F:peptide transmembrane transporter activity"/>
    <property type="evidence" value="ECO:0007669"/>
    <property type="project" value="TreeGrafter"/>
</dbReference>
<feature type="domain" description="Solute-binding protein family 5" evidence="7">
    <location>
        <begin position="71"/>
        <end position="451"/>
    </location>
</feature>
<evidence type="ECO:0000259" key="7">
    <source>
        <dbReference type="Pfam" id="PF00496"/>
    </source>
</evidence>
<evidence type="ECO:0000256" key="3">
    <source>
        <dbReference type="ARBA" id="ARBA00022448"/>
    </source>
</evidence>
<evidence type="ECO:0000256" key="4">
    <source>
        <dbReference type="ARBA" id="ARBA00022729"/>
    </source>
</evidence>
<dbReference type="Gene3D" id="3.90.76.10">
    <property type="entry name" value="Dipeptide-binding Protein, Domain 1"/>
    <property type="match status" value="1"/>
</dbReference>
<keyword evidence="3" id="KW-0813">Transport</keyword>
<dbReference type="PANTHER" id="PTHR30290">
    <property type="entry name" value="PERIPLASMIC BINDING COMPONENT OF ABC TRANSPORTER"/>
    <property type="match status" value="1"/>
</dbReference>
<dbReference type="Proteomes" id="UP000198833">
    <property type="component" value="Unassembled WGS sequence"/>
</dbReference>
<organism evidence="8 9">
    <name type="scientific">Ignavigranum ruoffiae</name>
    <dbReference type="NCBI Taxonomy" id="89093"/>
    <lineage>
        <taxon>Bacteria</taxon>
        <taxon>Bacillati</taxon>
        <taxon>Bacillota</taxon>
        <taxon>Bacilli</taxon>
        <taxon>Lactobacillales</taxon>
        <taxon>Aerococcaceae</taxon>
        <taxon>Ignavigranum</taxon>
    </lineage>
</organism>
<name>A0A1H9AQG9_9LACT</name>